<evidence type="ECO:0000313" key="3">
    <source>
        <dbReference type="EMBL" id="CEG43338.1"/>
    </source>
</evidence>
<dbReference type="Proteomes" id="UP000054928">
    <property type="component" value="Unassembled WGS sequence"/>
</dbReference>
<name>A0A0P1APC5_PLAHL</name>
<accession>A0A0P1APC5</accession>
<evidence type="ECO:0000259" key="2">
    <source>
        <dbReference type="Pfam" id="PF13349"/>
    </source>
</evidence>
<protein>
    <recommendedName>
        <fullName evidence="2">DUF4097 domain-containing protein</fullName>
    </recommendedName>
</protein>
<keyword evidence="1" id="KW-0472">Membrane</keyword>
<feature type="transmembrane region" description="Helical" evidence="1">
    <location>
        <begin position="158"/>
        <end position="178"/>
    </location>
</feature>
<dbReference type="AlphaFoldDB" id="A0A0P1APC5"/>
<feature type="domain" description="DUF4097" evidence="2">
    <location>
        <begin position="573"/>
        <end position="704"/>
    </location>
</feature>
<dbReference type="RefSeq" id="XP_024579707.1">
    <property type="nucleotide sequence ID" value="XM_024729318.1"/>
</dbReference>
<feature type="transmembrane region" description="Helical" evidence="1">
    <location>
        <begin position="32"/>
        <end position="59"/>
    </location>
</feature>
<dbReference type="Pfam" id="PF13349">
    <property type="entry name" value="DUF4097"/>
    <property type="match status" value="1"/>
</dbReference>
<feature type="transmembrane region" description="Helical" evidence="1">
    <location>
        <begin position="255"/>
        <end position="277"/>
    </location>
</feature>
<feature type="transmembrane region" description="Helical" evidence="1">
    <location>
        <begin position="6"/>
        <end position="25"/>
    </location>
</feature>
<feature type="transmembrane region" description="Helical" evidence="1">
    <location>
        <begin position="343"/>
        <end position="365"/>
    </location>
</feature>
<feature type="transmembrane region" description="Helical" evidence="1">
    <location>
        <begin position="190"/>
        <end position="211"/>
    </location>
</feature>
<dbReference type="OrthoDB" id="69410at2759"/>
<dbReference type="EMBL" id="CCYD01000653">
    <property type="protein sequence ID" value="CEG43338.1"/>
    <property type="molecule type" value="Genomic_DNA"/>
</dbReference>
<dbReference type="OMA" id="ANNCIAF"/>
<keyword evidence="1" id="KW-1133">Transmembrane helix</keyword>
<feature type="transmembrane region" description="Helical" evidence="1">
    <location>
        <begin position="122"/>
        <end position="146"/>
    </location>
</feature>
<dbReference type="InterPro" id="IPR025164">
    <property type="entry name" value="Toastrack_DUF4097"/>
</dbReference>
<dbReference type="STRING" id="4781.A0A0P1APC5"/>
<organism evidence="3 4">
    <name type="scientific">Plasmopara halstedii</name>
    <name type="common">Downy mildew of sunflower</name>
    <dbReference type="NCBI Taxonomy" id="4781"/>
    <lineage>
        <taxon>Eukaryota</taxon>
        <taxon>Sar</taxon>
        <taxon>Stramenopiles</taxon>
        <taxon>Oomycota</taxon>
        <taxon>Peronosporomycetes</taxon>
        <taxon>Peronosporales</taxon>
        <taxon>Peronosporaceae</taxon>
        <taxon>Plasmopara</taxon>
    </lineage>
</organism>
<evidence type="ECO:0000313" key="4">
    <source>
        <dbReference type="Proteomes" id="UP000054928"/>
    </source>
</evidence>
<reference evidence="4" key="1">
    <citation type="submission" date="2014-09" db="EMBL/GenBank/DDBJ databases">
        <authorList>
            <person name="Sharma Rahul"/>
            <person name="Thines Marco"/>
        </authorList>
    </citation>
    <scope>NUCLEOTIDE SEQUENCE [LARGE SCALE GENOMIC DNA]</scope>
</reference>
<keyword evidence="4" id="KW-1185">Reference proteome</keyword>
<sequence>MHWRFHFCARIVAIASIFSGFLGVWRSTPATVASFMVAIGSTFGFALLGGLCLLFTLTIDVDVATFLSNAHIQRNVESREKLMNNTNYLLKLASAVLVVNALVHLSYSWVLQQRMGERRAAIAFLQTFSIIMCPLSLFLILGGSYIVDTRILASAPYAGFAIFTSGVLLLLVSLLAFIGGNFEYRRLLSLCYLISALIGTCSVILATICLIERTFVEDNISSNFESIRSLLPPTSQIVYDRDRFAAVVRTNLCSVAYASLLAGIFVLLVAAASYKLIRHASTWKSQVAREKKSMKDFKQTAIISDPVDGTRSTFCLEGSRSMIQQWINHFENSTRRQRIVMRIIVVLTALAIMLMFAGMCANVILTIKCNSIGSQIASTTFPILNSTSNAQTNVIRLTNTFSRGEVIVLPTNSTMGSVEFDYYSFKEKAVKVSDMYNKVISNETISISIWPMDASLFSWLDGSCQRLMMIIEIPQDPLQRLVINSSTSVVVNAPETIKFRGLSIFTVQSNVVCSNLKIYGDELRIESATGDINIDHVTIDASKSLLVAEKRVTIFSALGFVSVSKVVLSQCDLQVRTRASTLFLSDIQSSVNTGRSHIEAESLSARISVDDLHANWVTLKSEAGDVYGSDILIEGNSAFMGRLEVATVTGDIQLDNIIASGIVYIESASGKISVQLKSQTFTGMYYLRSTYGAISIRQTNFSNDVIVEDANSSDGLEKRGSINCNTEATNCLAFGNIYLRSNFGDIDIVLGCESFSCS</sequence>
<dbReference type="GeneID" id="36408594"/>
<keyword evidence="1" id="KW-0812">Transmembrane</keyword>
<evidence type="ECO:0000256" key="1">
    <source>
        <dbReference type="SAM" id="Phobius"/>
    </source>
</evidence>
<proteinExistence type="predicted"/>